<dbReference type="RefSeq" id="XP_028481197.1">
    <property type="nucleotide sequence ID" value="XM_028628249.1"/>
</dbReference>
<dbReference type="GO" id="GO:0051754">
    <property type="term" value="P:meiotic sister chromatid cohesion, centromeric"/>
    <property type="evidence" value="ECO:0007669"/>
    <property type="project" value="TreeGrafter"/>
</dbReference>
<evidence type="ECO:0000256" key="1">
    <source>
        <dbReference type="ARBA" id="ARBA00004629"/>
    </source>
</evidence>
<protein>
    <submittedName>
        <fullName evidence="8">Putative checkpoint protein kinase</fullName>
    </submittedName>
</protein>
<dbReference type="InterPro" id="IPR000719">
    <property type="entry name" value="Prot_kinase_dom"/>
</dbReference>
<keyword evidence="8" id="KW-0808">Transferase</keyword>
<dbReference type="Gene3D" id="1.10.510.10">
    <property type="entry name" value="Transferase(Phosphotransferase) domain 1"/>
    <property type="match status" value="1"/>
</dbReference>
<feature type="compositionally biased region" description="Basic residues" evidence="5">
    <location>
        <begin position="887"/>
        <end position="901"/>
    </location>
</feature>
<dbReference type="Pfam" id="PF08171">
    <property type="entry name" value="Mad3_BUB1_II"/>
    <property type="match status" value="1"/>
</dbReference>
<dbReference type="PROSITE" id="PS00108">
    <property type="entry name" value="PROTEIN_KINASE_ST"/>
    <property type="match status" value="1"/>
</dbReference>
<evidence type="ECO:0000259" key="6">
    <source>
        <dbReference type="PROSITE" id="PS50011"/>
    </source>
</evidence>
<organism evidence="8 9">
    <name type="scientific">Byssochlamys spectabilis</name>
    <name type="common">Paecilomyces variotii</name>
    <dbReference type="NCBI Taxonomy" id="264951"/>
    <lineage>
        <taxon>Eukaryota</taxon>
        <taxon>Fungi</taxon>
        <taxon>Dikarya</taxon>
        <taxon>Ascomycota</taxon>
        <taxon>Pezizomycotina</taxon>
        <taxon>Eurotiomycetes</taxon>
        <taxon>Eurotiomycetidae</taxon>
        <taxon>Eurotiales</taxon>
        <taxon>Thermoascaceae</taxon>
        <taxon>Paecilomyces</taxon>
    </lineage>
</organism>
<dbReference type="GO" id="GO:0032991">
    <property type="term" value="C:protein-containing complex"/>
    <property type="evidence" value="ECO:0007669"/>
    <property type="project" value="UniProtKB-ARBA"/>
</dbReference>
<dbReference type="Pfam" id="PF08311">
    <property type="entry name" value="Mad3_BUB1_I"/>
    <property type="match status" value="1"/>
</dbReference>
<dbReference type="PANTHER" id="PTHR14030:SF4">
    <property type="entry name" value="BUB1 KINASE, ISOFORM A-RELATED"/>
    <property type="match status" value="1"/>
</dbReference>
<dbReference type="InterPro" id="IPR015661">
    <property type="entry name" value="Bub1/Mad3"/>
</dbReference>
<keyword evidence="2" id="KW-0158">Chromosome</keyword>
<feature type="compositionally biased region" description="Acidic residues" evidence="5">
    <location>
        <begin position="575"/>
        <end position="586"/>
    </location>
</feature>
<feature type="compositionally biased region" description="Acidic residues" evidence="5">
    <location>
        <begin position="871"/>
        <end position="881"/>
    </location>
</feature>
<dbReference type="GO" id="GO:0004672">
    <property type="term" value="F:protein kinase activity"/>
    <property type="evidence" value="ECO:0007669"/>
    <property type="project" value="InterPro"/>
</dbReference>
<comment type="subcellular location">
    <subcellularLocation>
        <location evidence="1">Chromosome</location>
        <location evidence="1">Centromere</location>
        <location evidence="1">Kinetochore</location>
    </subcellularLocation>
</comment>
<feature type="compositionally biased region" description="Polar residues" evidence="5">
    <location>
        <begin position="545"/>
        <end position="558"/>
    </location>
</feature>
<dbReference type="VEuPathDB" id="FungiDB:C8Q69DRAFT_409366"/>
<feature type="region of interest" description="Disordered" evidence="5">
    <location>
        <begin position="700"/>
        <end position="719"/>
    </location>
</feature>
<evidence type="ECO:0000313" key="9">
    <source>
        <dbReference type="Proteomes" id="UP000283841"/>
    </source>
</evidence>
<dbReference type="InterPro" id="IPR008271">
    <property type="entry name" value="Ser/Thr_kinase_AS"/>
</dbReference>
<dbReference type="AlphaFoldDB" id="A0A443HI90"/>
<feature type="region of interest" description="Disordered" evidence="5">
    <location>
        <begin position="232"/>
        <end position="284"/>
    </location>
</feature>
<dbReference type="Gene3D" id="1.25.40.430">
    <property type="match status" value="1"/>
</dbReference>
<evidence type="ECO:0000256" key="4">
    <source>
        <dbReference type="ARBA" id="ARBA00023328"/>
    </source>
</evidence>
<name>A0A443HI90_BYSSP</name>
<gene>
    <name evidence="8" type="ORF">C8Q69DRAFT_409366</name>
</gene>
<evidence type="ECO:0000313" key="8">
    <source>
        <dbReference type="EMBL" id="RWQ91552.1"/>
    </source>
</evidence>
<feature type="compositionally biased region" description="Polar residues" evidence="5">
    <location>
        <begin position="704"/>
        <end position="713"/>
    </location>
</feature>
<dbReference type="GO" id="GO:0000776">
    <property type="term" value="C:kinetochore"/>
    <property type="evidence" value="ECO:0007669"/>
    <property type="project" value="UniProtKB-KW"/>
</dbReference>
<accession>A0A443HI90</accession>
<dbReference type="InterPro" id="IPR013212">
    <property type="entry name" value="Mad3/Bub1_I"/>
</dbReference>
<feature type="compositionally biased region" description="Basic residues" evidence="5">
    <location>
        <begin position="753"/>
        <end position="765"/>
    </location>
</feature>
<dbReference type="InterPro" id="IPR011009">
    <property type="entry name" value="Kinase-like_dom_sf"/>
</dbReference>
<dbReference type="InterPro" id="IPR012572">
    <property type="entry name" value="Mad3/Bub1_II"/>
</dbReference>
<proteinExistence type="predicted"/>
<feature type="region of interest" description="Disordered" evidence="5">
    <location>
        <begin position="871"/>
        <end position="904"/>
    </location>
</feature>
<evidence type="ECO:0000259" key="7">
    <source>
        <dbReference type="PROSITE" id="PS51489"/>
    </source>
</evidence>
<evidence type="ECO:0000256" key="5">
    <source>
        <dbReference type="SAM" id="MobiDB-lite"/>
    </source>
</evidence>
<dbReference type="SUPFAM" id="SSF56112">
    <property type="entry name" value="Protein kinase-like (PK-like)"/>
    <property type="match status" value="1"/>
</dbReference>
<keyword evidence="8" id="KW-0418">Kinase</keyword>
<comment type="caution">
    <text evidence="8">The sequence shown here is derived from an EMBL/GenBank/DDBJ whole genome shotgun (WGS) entry which is preliminary data.</text>
</comment>
<dbReference type="FunFam" id="1.25.40.430:FF:000003">
    <property type="entry name" value="Checkpoint serine/threonine-protein kinase BUB1"/>
    <property type="match status" value="1"/>
</dbReference>
<feature type="domain" description="Protein kinase" evidence="6">
    <location>
        <begin position="850"/>
        <end position="1240"/>
    </location>
</feature>
<feature type="domain" description="BUB1 N-terminal" evidence="7">
    <location>
        <begin position="64"/>
        <end position="228"/>
    </location>
</feature>
<keyword evidence="9" id="KW-1185">Reference proteome</keyword>
<feature type="region of interest" description="Disordered" evidence="5">
    <location>
        <begin position="731"/>
        <end position="767"/>
    </location>
</feature>
<dbReference type="GO" id="GO:0005524">
    <property type="term" value="F:ATP binding"/>
    <property type="evidence" value="ECO:0007669"/>
    <property type="project" value="InterPro"/>
</dbReference>
<keyword evidence="3" id="KW-0995">Kinetochore</keyword>
<dbReference type="SMART" id="SM00220">
    <property type="entry name" value="S_TKc"/>
    <property type="match status" value="1"/>
</dbReference>
<sequence>MSASEDLINFDIIEAQKENVQSLPGGRSARALAQIFSSGSSSDKLASPSPNETKTLNDAIRQEYEAELQTIDESDDPLDIYDRYVKWTMNAYPSTQATAESGLLPLLERATKSFLTSSHYKNDPRYLRLWLHYIRLFSDSPREVFAFLARHHIGEGLALFYEEFAAWLEGAGRWTQAEEVYRLGIEREARPTERLLRKFKEFQIRFERRGTDGPSSPALPAVRPALAAKIDPFSSASAPSPAPQAQRSSSGVGSAPKTKSGKPKMAIFSDGDSAPAAAPALGGPTKGWESIGSLHERKKENTVEAKPWAGETLKAGKKAAPAQKMTIFRDQSKSNARVQDSVKPEEIPEHHVREAVNPRTGRRERVFVNLAAVYPDRRNPSYEISFEELRAIKRGWMDKDWRQKRPLKEISGNASCREPVMADDPENCPNGALAADVNKLAIEEDVSHPATSYLEGKSDVKVAKTKKIKVKEIKGETQTIKTNLDSPTGRKLKKRNASEPTMTIHTRAATDEIYSIFNQPLKAETEERNDSLCGSDYEDDDYTSAGESTATGLVSAASSEFGDDETGTLQKTHNEEDEGEEEEDYDYTQAESVAGSEWTEFSTGRHVPRLSNTHEHDAENTSPHDAEYLSSGEDSTDELPSSRSRFVPQMPEDYAPPCGTYRDPAIMAQNRLPFMTPIVERTEYSLPSMTAARNNMYDAKTPSKPMQSGSHTSPGMPAVDNLLLSSPVQALSTPQSRGLASVPEDESPSPAAKRFRPSPPKKSKKTVPVVPIIKDAQCNPTDRNIRATILKSIDVPLTSFAGYHDHSGEEGNHASDIQKYIKVLSKKHKSGDKASFTAPVLTFSGAERSYIIRRELGAGAFAPVYLAESTDDADTSSESDSEIIKENKKRALSSHRARKPKPSTCRHGFEAIKMEIGKPNAWEFYMIRIAHERLSESAEYSRAADSIVRAHELHLFKDESFLVEDYRGQGTLLDLVNTIRNETAMAAGTAEAGLDEALAMFFSIELFRVVEGLHACGILHGDIKPDNCLVRFDEKADRSSSTTASLLDLEEDFSTDPREIHYSPSGLYNWRNKGLTLIDFGRAIDMRAFQPSVQFIADWETGGHECNEIREMRPWTYQIDLYGVAGTIHAMLFGKYIESVANEGRRGSGAGNKKSYRLREPLKRYWDRELWSDVFDLLLNPGADRWVEMEQDGTESSSQGTMRPVLRSMKYVREKMEAWLLANAHQKDLALQIRKLEAVLSKKKEKLEK</sequence>
<dbReference type="PROSITE" id="PS51489">
    <property type="entry name" value="BUB1_N"/>
    <property type="match status" value="1"/>
</dbReference>
<dbReference type="CDD" id="cd13981">
    <property type="entry name" value="STKc_Bub1_BubR1"/>
    <property type="match status" value="1"/>
</dbReference>
<dbReference type="GeneID" id="39597526"/>
<dbReference type="GO" id="GO:0007094">
    <property type="term" value="P:mitotic spindle assembly checkpoint signaling"/>
    <property type="evidence" value="ECO:0007669"/>
    <property type="project" value="InterPro"/>
</dbReference>
<dbReference type="SMART" id="SM00777">
    <property type="entry name" value="Mad3_BUB1_I"/>
    <property type="match status" value="1"/>
</dbReference>
<evidence type="ECO:0000256" key="2">
    <source>
        <dbReference type="ARBA" id="ARBA00022454"/>
    </source>
</evidence>
<feature type="compositionally biased region" description="Low complexity" evidence="5">
    <location>
        <begin position="232"/>
        <end position="250"/>
    </location>
</feature>
<reference evidence="8 9" key="1">
    <citation type="journal article" date="2018" name="Front. Microbiol.">
        <title>Genomic and genetic insights into a cosmopolitan fungus, Paecilomyces variotii (Eurotiales).</title>
        <authorList>
            <person name="Urquhart A.S."/>
            <person name="Mondo S.J."/>
            <person name="Makela M.R."/>
            <person name="Hane J.K."/>
            <person name="Wiebenga A."/>
            <person name="He G."/>
            <person name="Mihaltcheva S."/>
            <person name="Pangilinan J."/>
            <person name="Lipzen A."/>
            <person name="Barry K."/>
            <person name="de Vries R.P."/>
            <person name="Grigoriev I.V."/>
            <person name="Idnurm A."/>
        </authorList>
    </citation>
    <scope>NUCLEOTIDE SEQUENCE [LARGE SCALE GENOMIC DNA]</scope>
    <source>
        <strain evidence="8 9">CBS 101075</strain>
    </source>
</reference>
<dbReference type="GO" id="GO:0005634">
    <property type="term" value="C:nucleus"/>
    <property type="evidence" value="ECO:0007669"/>
    <property type="project" value="TreeGrafter"/>
</dbReference>
<feature type="region of interest" description="Disordered" evidence="5">
    <location>
        <begin position="524"/>
        <end position="650"/>
    </location>
</feature>
<dbReference type="STRING" id="264951.A0A443HI90"/>
<dbReference type="Proteomes" id="UP000283841">
    <property type="component" value="Unassembled WGS sequence"/>
</dbReference>
<evidence type="ECO:0000256" key="3">
    <source>
        <dbReference type="ARBA" id="ARBA00022838"/>
    </source>
</evidence>
<dbReference type="PANTHER" id="PTHR14030">
    <property type="entry name" value="MITOTIC CHECKPOINT SERINE/THREONINE-PROTEIN KINASE BUB1"/>
    <property type="match status" value="1"/>
</dbReference>
<dbReference type="EMBL" id="RCNU01000019">
    <property type="protein sequence ID" value="RWQ91552.1"/>
    <property type="molecule type" value="Genomic_DNA"/>
</dbReference>
<dbReference type="PROSITE" id="PS50011">
    <property type="entry name" value="PROTEIN_KINASE_DOM"/>
    <property type="match status" value="1"/>
</dbReference>
<keyword evidence="4" id="KW-0137">Centromere</keyword>
<feature type="compositionally biased region" description="Basic and acidic residues" evidence="5">
    <location>
        <begin position="612"/>
        <end position="627"/>
    </location>
</feature>